<keyword evidence="1" id="KW-0732">Signal</keyword>
<feature type="signal peptide" evidence="1">
    <location>
        <begin position="1"/>
        <end position="18"/>
    </location>
</feature>
<protein>
    <submittedName>
        <fullName evidence="2">Uncharacterized protein</fullName>
    </submittedName>
</protein>
<organism evidence="2">
    <name type="scientific">Bactrocera latifrons</name>
    <name type="common">Malaysian fruit fly</name>
    <name type="synonym">Chaetodacus latifrons</name>
    <dbReference type="NCBI Taxonomy" id="174628"/>
    <lineage>
        <taxon>Eukaryota</taxon>
        <taxon>Metazoa</taxon>
        <taxon>Ecdysozoa</taxon>
        <taxon>Arthropoda</taxon>
        <taxon>Hexapoda</taxon>
        <taxon>Insecta</taxon>
        <taxon>Pterygota</taxon>
        <taxon>Neoptera</taxon>
        <taxon>Endopterygota</taxon>
        <taxon>Diptera</taxon>
        <taxon>Brachycera</taxon>
        <taxon>Muscomorpha</taxon>
        <taxon>Tephritoidea</taxon>
        <taxon>Tephritidae</taxon>
        <taxon>Bactrocera</taxon>
        <taxon>Bactrocera</taxon>
    </lineage>
</organism>
<proteinExistence type="predicted"/>
<evidence type="ECO:0000256" key="1">
    <source>
        <dbReference type="SAM" id="SignalP"/>
    </source>
</evidence>
<name>A0A0K8WL68_BACLA</name>
<reference evidence="2" key="1">
    <citation type="submission" date="2015-06" db="EMBL/GenBank/DDBJ databases">
        <authorList>
            <person name="Hoefler B.C."/>
            <person name="Straight P.D."/>
        </authorList>
    </citation>
    <scope>NUCLEOTIDE SEQUENCE</scope>
</reference>
<accession>A0A0K8WL68</accession>
<evidence type="ECO:0000313" key="2">
    <source>
        <dbReference type="EMBL" id="JAI51774.1"/>
    </source>
</evidence>
<sequence>MQVLTFAFILAFIAMVHSYPSYIAYDDYAQVPGYPFSGIWFNEEAPVRHKREPHRHRGGYGGYGGGYGGGFDGYNPYQGYGGYQPYQQNFYPYQQAPIGQASSMAQSSAVASSVGSAGPGGLGSSTAIANANAASTAGSYGYPGLIG</sequence>
<feature type="chain" id="PRO_5005523275" evidence="1">
    <location>
        <begin position="19"/>
        <end position="147"/>
    </location>
</feature>
<dbReference type="AlphaFoldDB" id="A0A0K8WL68"/>
<gene>
    <name evidence="2" type="ORF">c0_g1_i1</name>
</gene>
<dbReference type="EMBL" id="GDHF01000540">
    <property type="protein sequence ID" value="JAI51774.1"/>
    <property type="molecule type" value="Transcribed_RNA"/>
</dbReference>